<dbReference type="GO" id="GO:0005886">
    <property type="term" value="C:plasma membrane"/>
    <property type="evidence" value="ECO:0007669"/>
    <property type="project" value="UniProtKB-SubCell"/>
</dbReference>
<dbReference type="Proteomes" id="UP000199220">
    <property type="component" value="Unassembled WGS sequence"/>
</dbReference>
<evidence type="ECO:0000256" key="6">
    <source>
        <dbReference type="ARBA" id="ARBA00023136"/>
    </source>
</evidence>
<dbReference type="PANTHER" id="PTHR43005:SF1">
    <property type="entry name" value="SPERMIDINE_PUTRESCINE TRANSPORT SYSTEM PERMEASE PROTEIN"/>
    <property type="match status" value="1"/>
</dbReference>
<evidence type="ECO:0000256" key="8">
    <source>
        <dbReference type="SAM" id="MobiDB-lite"/>
    </source>
</evidence>
<evidence type="ECO:0000256" key="3">
    <source>
        <dbReference type="ARBA" id="ARBA00022475"/>
    </source>
</evidence>
<dbReference type="PROSITE" id="PS50928">
    <property type="entry name" value="ABC_TM1"/>
    <property type="match status" value="1"/>
</dbReference>
<evidence type="ECO:0000256" key="2">
    <source>
        <dbReference type="ARBA" id="ARBA00022448"/>
    </source>
</evidence>
<dbReference type="AlphaFoldDB" id="A0A1H5G1N1"/>
<keyword evidence="5 7" id="KW-1133">Transmembrane helix</keyword>
<dbReference type="RefSeq" id="WP_175476975.1">
    <property type="nucleotide sequence ID" value="NZ_FNTX01000001.1"/>
</dbReference>
<sequence length="313" mass="33915">MSTTTESPTRDPSQVGTRPPQRKPHTNRSLFRLLALVPFLLFGLVFAVYPLLQVARMAGSDVQIRSGRFEWEWTGLTNLRDVLADAASIQALTNTVVFVAATVIGTLVLGFILALLVDRAVTLLPLARNVLIWPAVIAPVVVSLMWLLILSPTAGGLNKFLRTIGLSEQGWLGDGPTAMAAVIVVDIWHWTPVVFLFLYTALKGIDASVLEAARVDGAREPQVIRHIIVPSMSSAIGAVILVRIIMGVKAFDEMYLMTRGGPNGATTLVSQHIKTLFFDNLDLGEAAAFSLFTVAITALVLALVLLVRKAVQR</sequence>
<dbReference type="InterPro" id="IPR035906">
    <property type="entry name" value="MetI-like_sf"/>
</dbReference>
<gene>
    <name evidence="10" type="ORF">SAMN04488554_1515</name>
</gene>
<keyword evidence="3" id="KW-1003">Cell membrane</keyword>
<reference evidence="11" key="1">
    <citation type="submission" date="2016-10" db="EMBL/GenBank/DDBJ databases">
        <authorList>
            <person name="Varghese N."/>
            <person name="Submissions S."/>
        </authorList>
    </citation>
    <scope>NUCLEOTIDE SEQUENCE [LARGE SCALE GENOMIC DNA]</scope>
    <source>
        <strain evidence="11">DSM 21368</strain>
    </source>
</reference>
<evidence type="ECO:0000313" key="10">
    <source>
        <dbReference type="EMBL" id="SEE09652.1"/>
    </source>
</evidence>
<dbReference type="CDD" id="cd06261">
    <property type="entry name" value="TM_PBP2"/>
    <property type="match status" value="1"/>
</dbReference>
<keyword evidence="4 7" id="KW-0812">Transmembrane</keyword>
<comment type="similarity">
    <text evidence="7">Belongs to the binding-protein-dependent transport system permease family.</text>
</comment>
<keyword evidence="2 7" id="KW-0813">Transport</keyword>
<keyword evidence="6 7" id="KW-0472">Membrane</keyword>
<dbReference type="SUPFAM" id="SSF161098">
    <property type="entry name" value="MetI-like"/>
    <property type="match status" value="1"/>
</dbReference>
<organism evidence="10 11">
    <name type="scientific">Ruania alba</name>
    <dbReference type="NCBI Taxonomy" id="648782"/>
    <lineage>
        <taxon>Bacteria</taxon>
        <taxon>Bacillati</taxon>
        <taxon>Actinomycetota</taxon>
        <taxon>Actinomycetes</taxon>
        <taxon>Micrococcales</taxon>
        <taxon>Ruaniaceae</taxon>
        <taxon>Ruania</taxon>
    </lineage>
</organism>
<evidence type="ECO:0000313" key="11">
    <source>
        <dbReference type="Proteomes" id="UP000199220"/>
    </source>
</evidence>
<evidence type="ECO:0000256" key="7">
    <source>
        <dbReference type="RuleBase" id="RU363032"/>
    </source>
</evidence>
<feature type="compositionally biased region" description="Polar residues" evidence="8">
    <location>
        <begin position="1"/>
        <end position="16"/>
    </location>
</feature>
<dbReference type="PANTHER" id="PTHR43005">
    <property type="entry name" value="BLR7065 PROTEIN"/>
    <property type="match status" value="1"/>
</dbReference>
<protein>
    <submittedName>
        <fullName evidence="10">Carbohydrate ABC transporter membrane protein 1, CUT1 family</fullName>
    </submittedName>
</protein>
<evidence type="ECO:0000256" key="5">
    <source>
        <dbReference type="ARBA" id="ARBA00022989"/>
    </source>
</evidence>
<dbReference type="Gene3D" id="1.10.3720.10">
    <property type="entry name" value="MetI-like"/>
    <property type="match status" value="1"/>
</dbReference>
<keyword evidence="11" id="KW-1185">Reference proteome</keyword>
<name>A0A1H5G1N1_9MICO</name>
<evidence type="ECO:0000259" key="9">
    <source>
        <dbReference type="PROSITE" id="PS50928"/>
    </source>
</evidence>
<dbReference type="EMBL" id="FNTX01000001">
    <property type="protein sequence ID" value="SEE09652.1"/>
    <property type="molecule type" value="Genomic_DNA"/>
</dbReference>
<dbReference type="InterPro" id="IPR000515">
    <property type="entry name" value="MetI-like"/>
</dbReference>
<feature type="transmembrane region" description="Helical" evidence="7">
    <location>
        <begin position="178"/>
        <end position="202"/>
    </location>
</feature>
<feature type="transmembrane region" description="Helical" evidence="7">
    <location>
        <begin position="129"/>
        <end position="149"/>
    </location>
</feature>
<evidence type="ECO:0000256" key="4">
    <source>
        <dbReference type="ARBA" id="ARBA00022692"/>
    </source>
</evidence>
<feature type="transmembrane region" description="Helical" evidence="7">
    <location>
        <begin position="286"/>
        <end position="307"/>
    </location>
</feature>
<dbReference type="STRING" id="648782.SAMN04488554_1515"/>
<feature type="transmembrane region" description="Helical" evidence="7">
    <location>
        <begin position="96"/>
        <end position="117"/>
    </location>
</feature>
<feature type="transmembrane region" description="Helical" evidence="7">
    <location>
        <begin position="223"/>
        <end position="246"/>
    </location>
</feature>
<accession>A0A1H5G1N1</accession>
<dbReference type="Pfam" id="PF00528">
    <property type="entry name" value="BPD_transp_1"/>
    <property type="match status" value="1"/>
</dbReference>
<feature type="region of interest" description="Disordered" evidence="8">
    <location>
        <begin position="1"/>
        <end position="25"/>
    </location>
</feature>
<evidence type="ECO:0000256" key="1">
    <source>
        <dbReference type="ARBA" id="ARBA00004651"/>
    </source>
</evidence>
<proteinExistence type="inferred from homology"/>
<feature type="transmembrane region" description="Helical" evidence="7">
    <location>
        <begin position="30"/>
        <end position="52"/>
    </location>
</feature>
<feature type="domain" description="ABC transmembrane type-1" evidence="9">
    <location>
        <begin position="92"/>
        <end position="304"/>
    </location>
</feature>
<comment type="subcellular location">
    <subcellularLocation>
        <location evidence="1 7">Cell membrane</location>
        <topology evidence="1 7">Multi-pass membrane protein</topology>
    </subcellularLocation>
</comment>
<dbReference type="GO" id="GO:0055085">
    <property type="term" value="P:transmembrane transport"/>
    <property type="evidence" value="ECO:0007669"/>
    <property type="project" value="InterPro"/>
</dbReference>